<evidence type="ECO:0000256" key="2">
    <source>
        <dbReference type="ARBA" id="ARBA00004416"/>
    </source>
</evidence>
<keyword evidence="14" id="KW-1185">Reference proteome</keyword>
<dbReference type="OrthoDB" id="16646at2"/>
<evidence type="ECO:0000256" key="3">
    <source>
        <dbReference type="ARBA" id="ARBA00007542"/>
    </source>
</evidence>
<comment type="similarity">
    <text evidence="3">Belongs to the PMP outer membrane protein family.</text>
</comment>
<dbReference type="InterPro" id="IPR003368">
    <property type="entry name" value="POMP_repeat"/>
</dbReference>
<organism evidence="13 14">
    <name type="scientific">Candidatus Chlamydia sanziniae</name>
    <dbReference type="NCBI Taxonomy" id="1806891"/>
    <lineage>
        <taxon>Bacteria</taxon>
        <taxon>Pseudomonadati</taxon>
        <taxon>Chlamydiota</taxon>
        <taxon>Chlamydiia</taxon>
        <taxon>Chlamydiales</taxon>
        <taxon>Chlamydiaceae</taxon>
        <taxon>Chlamydia/Chlamydophila group</taxon>
        <taxon>Chlamydia</taxon>
    </lineage>
</organism>
<dbReference type="Proteomes" id="UP000078162">
    <property type="component" value="Chromosome"/>
</dbReference>
<evidence type="ECO:0000256" key="11">
    <source>
        <dbReference type="SAM" id="SignalP"/>
    </source>
</evidence>
<evidence type="ECO:0000256" key="1">
    <source>
        <dbReference type="ARBA" id="ARBA00004191"/>
    </source>
</evidence>
<keyword evidence="10" id="KW-0998">Cell outer membrane</keyword>
<evidence type="ECO:0000313" key="14">
    <source>
        <dbReference type="Proteomes" id="UP000078162"/>
    </source>
</evidence>
<evidence type="ECO:0000256" key="5">
    <source>
        <dbReference type="ARBA" id="ARBA00022512"/>
    </source>
</evidence>
<evidence type="ECO:0000256" key="7">
    <source>
        <dbReference type="ARBA" id="ARBA00022692"/>
    </source>
</evidence>
<proteinExistence type="inferred from homology"/>
<dbReference type="GO" id="GO:0009279">
    <property type="term" value="C:cell outer membrane"/>
    <property type="evidence" value="ECO:0007669"/>
    <property type="project" value="UniProtKB-SubCell"/>
</dbReference>
<comment type="subcellular location">
    <subcellularLocation>
        <location evidence="2">Cell outer membrane</location>
        <topology evidence="2">Peripheral membrane protein</topology>
        <orientation evidence="2">Extracellular side</orientation>
    </subcellularLocation>
    <subcellularLocation>
        <location evidence="1">Secreted</location>
        <location evidence="1">Cell wall</location>
    </subcellularLocation>
</comment>
<name>A0A1A9HTD5_9CHLA</name>
<dbReference type="Pfam" id="PF02415">
    <property type="entry name" value="Chlam_PMP"/>
    <property type="match status" value="4"/>
</dbReference>
<dbReference type="InterPro" id="IPR036709">
    <property type="entry name" value="Autotransporte_beta_dom_sf"/>
</dbReference>
<evidence type="ECO:0000313" key="13">
    <source>
        <dbReference type="EMBL" id="ANH78249.1"/>
    </source>
</evidence>
<keyword evidence="8 11" id="KW-0732">Signal</keyword>
<keyword evidence="7" id="KW-0812">Transmembrane</keyword>
<dbReference type="Pfam" id="PF07548">
    <property type="entry name" value="ChlamPMP_M"/>
    <property type="match status" value="1"/>
</dbReference>
<accession>A0A1A9HTD5</accession>
<dbReference type="EMBL" id="CP014639">
    <property type="protein sequence ID" value="ANH78249.1"/>
    <property type="molecule type" value="Genomic_DNA"/>
</dbReference>
<dbReference type="RefSeq" id="WP_066481262.1">
    <property type="nucleotide sequence ID" value="NZ_CP014639.1"/>
</dbReference>
<dbReference type="PATRIC" id="fig|1806891.3.peg.73"/>
<protein>
    <submittedName>
        <fullName evidence="13">Polymorphic outer membrane protein G family</fullName>
    </submittedName>
</protein>
<dbReference type="InterPro" id="IPR005546">
    <property type="entry name" value="Autotransporte_beta"/>
</dbReference>
<dbReference type="Gene3D" id="2.40.128.130">
    <property type="entry name" value="Autotransporter beta-domain"/>
    <property type="match status" value="1"/>
</dbReference>
<dbReference type="SUPFAM" id="SSF103515">
    <property type="entry name" value="Autotransporter"/>
    <property type="match status" value="1"/>
</dbReference>
<evidence type="ECO:0000256" key="8">
    <source>
        <dbReference type="ARBA" id="ARBA00022729"/>
    </source>
</evidence>
<keyword evidence="6" id="KW-0964">Secreted</keyword>
<dbReference type="AlphaFoldDB" id="A0A1A9HTD5"/>
<dbReference type="SMART" id="SM00869">
    <property type="entry name" value="Autotransporter"/>
    <property type="match status" value="1"/>
</dbReference>
<dbReference type="KEGG" id="csaz:Cs308_0078"/>
<sequence>MKPSFHWFLISSTLACLLNTWLVADDPQLSPTNSYNGTLTSDAFVIKSTSDTQGTTYSLTGNVSFLYPGKTTPLTDSCFKQTGGDLTFIGNNYALQFGFVNAGAHASVASTSTTNKALTFSGFSSLTFDLSPSVGVTTGQGTLSSTGAMVIKNTGNVIVSGNFSTEDGGAIKADSFTLKETVTRAIFTNNTSSKKGGAIATTNGATISSNLGSVRFTSNSAPTSGGAINCEANSTLFDNKNLFFENNTALGTSGMGGAISCTKSGATPVLSLHHNEKITFMNNRASSGGAIYANKLTFASGGPTEFLQNHASGATPKGGAISIASSGELSLSADRGDIIFSKNTTTKTNSTATRNAIHIGSNGKITQLRASTGHKIAFYDPITTEGTSSDVLILNQPEKSPTTYHGTLLFSGANLTTEEQTEANLKSSFTQPIRLAGGKLLLQDGVILEAKSFSQDESSLLGVDAGTTLQTTSGNITLNGLGINVHSLHIKKPVKLVAKGSGSQVTLSGQLSLIDPLGNFYENHTLSQDQIFSLLEITVDASVDTNVITTDLTPTPEKIPSKEYGYQGTWTLGWTEDTAKNTKEASITWTKTGFIPNPERKAALVSNTLWGTFIDARSFFQLMEISAEGMEHRQGFWVSGLSNFFYRDDTKDKQGFRHISAGYALGGSAHTPKDDLFTFAFCQLLTRDKDYLVTKNHAKTYAGAFFFKHTLTLTPRDYFKLGRSKLPAAATDTLPKEIPLALDIQCFFSHSDNSMKTLYTTFPTPMVRGSWGNECVAGEIGTSLPITISHPMPLFEEFTPLLKVQMVYVNQNKFSESTVEGRSFDSGKLLNLSIPVGIKFAKQNVGDKNSYDLSILYAPDVYRYNPRSRVSLVFSGDSWTIHGTNLARQAVVIRAANNHIFNPYCELFGHYALELRTSSRNYNVDLGGKLRF</sequence>
<evidence type="ECO:0000256" key="9">
    <source>
        <dbReference type="ARBA" id="ARBA00023136"/>
    </source>
</evidence>
<evidence type="ECO:0000256" key="6">
    <source>
        <dbReference type="ARBA" id="ARBA00022525"/>
    </source>
</evidence>
<keyword evidence="9" id="KW-0472">Membrane</keyword>
<feature type="signal peptide" evidence="11">
    <location>
        <begin position="1"/>
        <end position="24"/>
    </location>
</feature>
<keyword evidence="4" id="KW-1134">Transmembrane beta strand</keyword>
<dbReference type="STRING" id="1806891.Cs308_0078"/>
<dbReference type="NCBIfam" id="TIGR01376">
    <property type="entry name" value="POMP_repeat"/>
    <property type="match status" value="4"/>
</dbReference>
<reference evidence="13 14" key="1">
    <citation type="submission" date="2016-03" db="EMBL/GenBank/DDBJ databases">
        <title>Culture-independent genomics supports pathogen discovery for uncultivable bacteria within the genus Chlamydia.</title>
        <authorList>
            <person name="Taylor-Brown A."/>
            <person name="Bachmann N.L."/>
            <person name="Borel N."/>
            <person name="Polkinghorne A."/>
        </authorList>
    </citation>
    <scope>NUCLEOTIDE SEQUENCE [LARGE SCALE GENOMIC DNA]</scope>
    <source>
        <strain evidence="13 14">2742-308</strain>
    </source>
</reference>
<dbReference type="PROSITE" id="PS51257">
    <property type="entry name" value="PROKAR_LIPOPROTEIN"/>
    <property type="match status" value="1"/>
</dbReference>
<feature type="domain" description="Autotransporter" evidence="12">
    <location>
        <begin position="629"/>
        <end position="932"/>
    </location>
</feature>
<evidence type="ECO:0000256" key="10">
    <source>
        <dbReference type="ARBA" id="ARBA00023237"/>
    </source>
</evidence>
<dbReference type="InterPro" id="IPR011427">
    <property type="entry name" value="Polymorphic_membr_middle"/>
</dbReference>
<keyword evidence="5" id="KW-0134">Cell wall</keyword>
<gene>
    <name evidence="13" type="ORF">Cs308_0078</name>
</gene>
<evidence type="ECO:0000259" key="12">
    <source>
        <dbReference type="PROSITE" id="PS51208"/>
    </source>
</evidence>
<feature type="chain" id="PRO_5008389465" evidence="11">
    <location>
        <begin position="25"/>
        <end position="932"/>
    </location>
</feature>
<evidence type="ECO:0000256" key="4">
    <source>
        <dbReference type="ARBA" id="ARBA00022452"/>
    </source>
</evidence>
<dbReference type="PROSITE" id="PS51208">
    <property type="entry name" value="AUTOTRANSPORTER"/>
    <property type="match status" value="1"/>
</dbReference>